<name>A0ABZ2MFB1_9MICO</name>
<sequence length="140" mass="15159">MSTDAQEPHHWDPEREEAAAEADPDRGSRRWWAIGTVLVAVAVALTVWFGVSSTQDAVTATDVGFEHTGEREITMIFDLTRKPGTTVSCTITAMDGDYGRVGTAQHEVPASRERTTRVRAAVRTTTPAVTATVQQCSAVD</sequence>
<accession>A0ABZ2MFB1</accession>
<keyword evidence="2" id="KW-1133">Transmembrane helix</keyword>
<keyword evidence="4" id="KW-1185">Reference proteome</keyword>
<keyword evidence="2" id="KW-0812">Transmembrane</keyword>
<feature type="region of interest" description="Disordered" evidence="1">
    <location>
        <begin position="1"/>
        <end position="26"/>
    </location>
</feature>
<gene>
    <name evidence="3" type="ORF">V1351_12255</name>
</gene>
<dbReference type="EMBL" id="CP144913">
    <property type="protein sequence ID" value="WXB75717.1"/>
    <property type="molecule type" value="Genomic_DNA"/>
</dbReference>
<dbReference type="InterPro" id="IPR025443">
    <property type="entry name" value="DUF4307"/>
</dbReference>
<proteinExistence type="predicted"/>
<evidence type="ECO:0000313" key="4">
    <source>
        <dbReference type="Proteomes" id="UP001382727"/>
    </source>
</evidence>
<evidence type="ECO:0000256" key="1">
    <source>
        <dbReference type="SAM" id="MobiDB-lite"/>
    </source>
</evidence>
<organism evidence="3 4">
    <name type="scientific">Janibacter alittae</name>
    <dbReference type="NCBI Taxonomy" id="3115209"/>
    <lineage>
        <taxon>Bacteria</taxon>
        <taxon>Bacillati</taxon>
        <taxon>Actinomycetota</taxon>
        <taxon>Actinomycetes</taxon>
        <taxon>Micrococcales</taxon>
        <taxon>Intrasporangiaceae</taxon>
        <taxon>Janibacter</taxon>
    </lineage>
</organism>
<reference evidence="3 4" key="1">
    <citation type="submission" date="2024-02" db="EMBL/GenBank/DDBJ databases">
        <title>Janibacter sp. nov., isolated from gut of marine sandworm.</title>
        <authorList>
            <person name="Kim B."/>
            <person name="Jun M.O."/>
            <person name="Shin N.-R."/>
        </authorList>
    </citation>
    <scope>NUCLEOTIDE SEQUENCE [LARGE SCALE GENOMIC DNA]</scope>
    <source>
        <strain evidence="3 4">A1S7</strain>
    </source>
</reference>
<protein>
    <submittedName>
        <fullName evidence="3">DUF4307 domain-containing protein</fullName>
    </submittedName>
</protein>
<dbReference type="Proteomes" id="UP001382727">
    <property type="component" value="Chromosome"/>
</dbReference>
<feature type="transmembrane region" description="Helical" evidence="2">
    <location>
        <begin position="31"/>
        <end position="51"/>
    </location>
</feature>
<dbReference type="Pfam" id="PF14155">
    <property type="entry name" value="DUF4307"/>
    <property type="match status" value="1"/>
</dbReference>
<evidence type="ECO:0000256" key="2">
    <source>
        <dbReference type="SAM" id="Phobius"/>
    </source>
</evidence>
<dbReference type="RefSeq" id="WP_338748471.1">
    <property type="nucleotide sequence ID" value="NZ_CP144913.1"/>
</dbReference>
<evidence type="ECO:0000313" key="3">
    <source>
        <dbReference type="EMBL" id="WXB75717.1"/>
    </source>
</evidence>
<keyword evidence="2" id="KW-0472">Membrane</keyword>